<dbReference type="InterPro" id="IPR051472">
    <property type="entry name" value="T3SS_Stator/FliH"/>
</dbReference>
<keyword evidence="10" id="KW-0966">Cell projection</keyword>
<evidence type="ECO:0000313" key="11">
    <source>
        <dbReference type="Proteomes" id="UP001171111"/>
    </source>
</evidence>
<keyword evidence="8" id="KW-0175">Coiled coil</keyword>
<protein>
    <recommendedName>
        <fullName evidence="3">Flagellar assembly protein FliH</fullName>
    </recommendedName>
</protein>
<dbReference type="RefSeq" id="WP_302244601.1">
    <property type="nucleotide sequence ID" value="NZ_JAULJQ010000008.1"/>
</dbReference>
<evidence type="ECO:0000256" key="7">
    <source>
        <dbReference type="ARBA" id="ARBA00023225"/>
    </source>
</evidence>
<comment type="caution">
    <text evidence="10">The sequence shown here is derived from an EMBL/GenBank/DDBJ whole genome shotgun (WGS) entry which is preliminary data.</text>
</comment>
<dbReference type="EMBL" id="JAULJQ010000008">
    <property type="protein sequence ID" value="MDO2409820.1"/>
    <property type="molecule type" value="Genomic_DNA"/>
</dbReference>
<comment type="similarity">
    <text evidence="2">Belongs to the FliH family.</text>
</comment>
<accession>A0ABT8T7W0</accession>
<keyword evidence="6" id="KW-0653">Protein transport</keyword>
<evidence type="ECO:0000256" key="5">
    <source>
        <dbReference type="ARBA" id="ARBA00022795"/>
    </source>
</evidence>
<sequence>MSNVIDRSNQKHNIEPYRFKILQQQGGVVSFEEDTSQILEPEAEPISPAEAEKVLEDAIEQTPLPPAPEPVQPNPSFIEELLKRTEELSDNLVKLQMKIESQESEFKERLANETAKALEDGKAEGHAQAAAEFDARLKEIEASYVGSFKKLENECVKITEFLDKSEPQLSHTAIDIAKQVIEKELSQNSSQVATSIAKSLISELKDASKIEVKINPQDYEAVSKNLAKIPNLIVSEDDAIAKGGVLVLSNIANMDGTIATRFEKIKKILSE</sequence>
<gene>
    <name evidence="10" type="primary">fliH</name>
    <name evidence="10" type="ORF">Q2362_06880</name>
</gene>
<name>A0ABT8T7W0_9BACT</name>
<dbReference type="Proteomes" id="UP001171111">
    <property type="component" value="Unassembled WGS sequence"/>
</dbReference>
<dbReference type="Pfam" id="PF02108">
    <property type="entry name" value="FliH"/>
    <property type="match status" value="1"/>
</dbReference>
<evidence type="ECO:0000256" key="6">
    <source>
        <dbReference type="ARBA" id="ARBA00022927"/>
    </source>
</evidence>
<evidence type="ECO:0000256" key="1">
    <source>
        <dbReference type="ARBA" id="ARBA00003041"/>
    </source>
</evidence>
<keyword evidence="5" id="KW-1005">Bacterial flagellum biogenesis</keyword>
<proteinExistence type="inferred from homology"/>
<keyword evidence="11" id="KW-1185">Reference proteome</keyword>
<evidence type="ECO:0000313" key="10">
    <source>
        <dbReference type="EMBL" id="MDO2409820.1"/>
    </source>
</evidence>
<reference evidence="10 11" key="1">
    <citation type="submission" date="2023-06" db="EMBL/GenBank/DDBJ databases">
        <title>Campylobacter magnum sp. nov., isolated from cecal contents of domestic pigs (Sus scrofa domesticus).</title>
        <authorList>
            <person name="Papic B."/>
            <person name="Gruntar I."/>
        </authorList>
    </citation>
    <scope>NUCLEOTIDE SEQUENCE [LARGE SCALE GENOMIC DNA]</scope>
    <source>
        <strain evidence="11">34484-21</strain>
    </source>
</reference>
<evidence type="ECO:0000256" key="4">
    <source>
        <dbReference type="ARBA" id="ARBA00022448"/>
    </source>
</evidence>
<comment type="function">
    <text evidence="1">Needed for flagellar regrowth and assembly.</text>
</comment>
<keyword evidence="7" id="KW-1006">Bacterial flagellum protein export</keyword>
<keyword evidence="10" id="KW-0282">Flagellum</keyword>
<evidence type="ECO:0000256" key="3">
    <source>
        <dbReference type="ARBA" id="ARBA00016507"/>
    </source>
</evidence>
<evidence type="ECO:0000256" key="2">
    <source>
        <dbReference type="ARBA" id="ARBA00006602"/>
    </source>
</evidence>
<dbReference type="InterPro" id="IPR018035">
    <property type="entry name" value="Flagellar_FliH/T3SS_HrpE"/>
</dbReference>
<keyword evidence="10" id="KW-0969">Cilium</keyword>
<dbReference type="NCBIfam" id="NF005196">
    <property type="entry name" value="PRK06669.1-1"/>
    <property type="match status" value="1"/>
</dbReference>
<evidence type="ECO:0000259" key="9">
    <source>
        <dbReference type="Pfam" id="PF02108"/>
    </source>
</evidence>
<organism evidence="10 11">
    <name type="scientific">Campylobacter magnus</name>
    <dbReference type="NCBI Taxonomy" id="3026462"/>
    <lineage>
        <taxon>Bacteria</taxon>
        <taxon>Pseudomonadati</taxon>
        <taxon>Campylobacterota</taxon>
        <taxon>Epsilonproteobacteria</taxon>
        <taxon>Campylobacterales</taxon>
        <taxon>Campylobacteraceae</taxon>
        <taxon>Campylobacter</taxon>
    </lineage>
</organism>
<dbReference type="PANTHER" id="PTHR34982:SF1">
    <property type="entry name" value="FLAGELLAR ASSEMBLY PROTEIN FLIH"/>
    <property type="match status" value="1"/>
</dbReference>
<feature type="domain" description="Flagellar assembly protein FliH/Type III secretion system HrpE" evidence="9">
    <location>
        <begin position="158"/>
        <end position="265"/>
    </location>
</feature>
<dbReference type="PANTHER" id="PTHR34982">
    <property type="entry name" value="YOP PROTEINS TRANSLOCATION PROTEIN L"/>
    <property type="match status" value="1"/>
</dbReference>
<feature type="coiled-coil region" evidence="8">
    <location>
        <begin position="78"/>
        <end position="105"/>
    </location>
</feature>
<keyword evidence="4" id="KW-0813">Transport</keyword>
<evidence type="ECO:0000256" key="8">
    <source>
        <dbReference type="SAM" id="Coils"/>
    </source>
</evidence>